<evidence type="ECO:0008006" key="4">
    <source>
        <dbReference type="Google" id="ProtNLM"/>
    </source>
</evidence>
<keyword evidence="1" id="KW-0472">Membrane</keyword>
<evidence type="ECO:0000256" key="1">
    <source>
        <dbReference type="SAM" id="Phobius"/>
    </source>
</evidence>
<dbReference type="GO" id="GO:0005783">
    <property type="term" value="C:endoplasmic reticulum"/>
    <property type="evidence" value="ECO:0007669"/>
    <property type="project" value="InterPro"/>
</dbReference>
<dbReference type="AlphaFoldDB" id="A0A2S4V9G7"/>
<accession>A0A2S4V9G7</accession>
<dbReference type="EMBL" id="PKSL01000089">
    <property type="protein sequence ID" value="POW06186.1"/>
    <property type="molecule type" value="Genomic_DNA"/>
</dbReference>
<evidence type="ECO:0000313" key="2">
    <source>
        <dbReference type="EMBL" id="POW06186.1"/>
    </source>
</evidence>
<dbReference type="VEuPathDB" id="FungiDB:PSHT_13228"/>
<comment type="caution">
    <text evidence="2">The sequence shown here is derived from an EMBL/GenBank/DDBJ whole genome shotgun (WGS) entry which is preliminary data.</text>
</comment>
<dbReference type="PIRSF" id="PIRSF008756">
    <property type="entry name" value="P_tr_PHO88"/>
    <property type="match status" value="1"/>
</dbReference>
<dbReference type="VEuPathDB" id="FungiDB:PSHT_13227"/>
<evidence type="ECO:0000313" key="3">
    <source>
        <dbReference type="Proteomes" id="UP000239156"/>
    </source>
</evidence>
<dbReference type="GO" id="GO:0005739">
    <property type="term" value="C:mitochondrion"/>
    <property type="evidence" value="ECO:0007669"/>
    <property type="project" value="TreeGrafter"/>
</dbReference>
<feature type="transmembrane region" description="Helical" evidence="1">
    <location>
        <begin position="88"/>
        <end position="106"/>
    </location>
</feature>
<dbReference type="GO" id="GO:0045047">
    <property type="term" value="P:protein targeting to ER"/>
    <property type="evidence" value="ECO:0007669"/>
    <property type="project" value="InterPro"/>
</dbReference>
<name>A0A2S4V9G7_9BASI</name>
<dbReference type="PANTHER" id="PTHR28112">
    <property type="entry name" value="SRP-INDEPENDENT TARGETING PROTEIN 3"/>
    <property type="match status" value="1"/>
</dbReference>
<sequence>MSAQLLNMAIPLVGMQVARKIPFDDPQVLFGMRMAYVTSQVLCLSAYYWLSHKIKTKNDTTVLKYTNEPGKLVTTTNRDYDLGQSSSGLRSVLMGVLMMCFLHLYMKYDAPLFLQSIMPLKTVYDNKLVQIHLLGQPATGDLKRPFQTTGFMGAATNAKTDAKSIKEAEQAGVKKEQ</sequence>
<keyword evidence="1" id="KW-0812">Transmembrane</keyword>
<feature type="transmembrane region" description="Helical" evidence="1">
    <location>
        <begin position="30"/>
        <end position="50"/>
    </location>
</feature>
<proteinExistence type="predicted"/>
<gene>
    <name evidence="2" type="ORF">PSTT_09125</name>
</gene>
<keyword evidence="3" id="KW-1185">Reference proteome</keyword>
<dbReference type="VEuPathDB" id="FungiDB:PSTT_09125"/>
<reference evidence="2" key="1">
    <citation type="submission" date="2017-12" db="EMBL/GenBank/DDBJ databases">
        <title>Gene loss provides genomic basis for host adaptation in cereal stripe rust fungi.</title>
        <authorList>
            <person name="Xia C."/>
        </authorList>
    </citation>
    <scope>NUCLEOTIDE SEQUENCE [LARGE SCALE GENOMIC DNA]</scope>
    <source>
        <strain evidence="2">93-210</strain>
    </source>
</reference>
<dbReference type="Pfam" id="PF10032">
    <property type="entry name" value="Pho88"/>
    <property type="match status" value="1"/>
</dbReference>
<protein>
    <recommendedName>
        <fullName evidence="4">Inorganic phosphate transporter pho88</fullName>
    </recommendedName>
</protein>
<dbReference type="PANTHER" id="PTHR28112:SF1">
    <property type="entry name" value="SRP-INDEPENDENT TARGETING PROTEIN 3"/>
    <property type="match status" value="1"/>
</dbReference>
<keyword evidence="1" id="KW-1133">Transmembrane helix</keyword>
<dbReference type="InterPro" id="IPR012098">
    <property type="entry name" value="SND3_fun"/>
</dbReference>
<dbReference type="Proteomes" id="UP000239156">
    <property type="component" value="Unassembled WGS sequence"/>
</dbReference>
<organism evidence="2 3">
    <name type="scientific">Puccinia striiformis</name>
    <dbReference type="NCBI Taxonomy" id="27350"/>
    <lineage>
        <taxon>Eukaryota</taxon>
        <taxon>Fungi</taxon>
        <taxon>Dikarya</taxon>
        <taxon>Basidiomycota</taxon>
        <taxon>Pucciniomycotina</taxon>
        <taxon>Pucciniomycetes</taxon>
        <taxon>Pucciniales</taxon>
        <taxon>Pucciniaceae</taxon>
        <taxon>Puccinia</taxon>
    </lineage>
</organism>